<dbReference type="InterPro" id="IPR050336">
    <property type="entry name" value="Chromosome_partition/occlusion"/>
</dbReference>
<dbReference type="EMBL" id="JSWE01000086">
    <property type="protein sequence ID" value="KIE05706.1"/>
    <property type="molecule type" value="Genomic_DNA"/>
</dbReference>
<dbReference type="SUPFAM" id="SSF109709">
    <property type="entry name" value="KorB DNA-binding domain-like"/>
    <property type="match status" value="1"/>
</dbReference>
<dbReference type="GO" id="GO:0007059">
    <property type="term" value="P:chromosome segregation"/>
    <property type="evidence" value="ECO:0007669"/>
    <property type="project" value="TreeGrafter"/>
</dbReference>
<dbReference type="PANTHER" id="PTHR33375:SF1">
    <property type="entry name" value="CHROMOSOME-PARTITIONING PROTEIN PARB-RELATED"/>
    <property type="match status" value="1"/>
</dbReference>
<dbReference type="GO" id="GO:0003677">
    <property type="term" value="F:DNA binding"/>
    <property type="evidence" value="ECO:0007669"/>
    <property type="project" value="InterPro"/>
</dbReference>
<gene>
    <name evidence="4" type="ORF">NF27_DJ00030</name>
</gene>
<keyword evidence="5" id="KW-1185">Reference proteome</keyword>
<organism evidence="4 5">
    <name type="scientific">Candidatus Jidaibacter acanthamoebae</name>
    <dbReference type="NCBI Taxonomy" id="86105"/>
    <lineage>
        <taxon>Bacteria</taxon>
        <taxon>Pseudomonadati</taxon>
        <taxon>Pseudomonadota</taxon>
        <taxon>Alphaproteobacteria</taxon>
        <taxon>Rickettsiales</taxon>
        <taxon>Candidatus Midichloriaceae</taxon>
        <taxon>Candidatus Jidaibacter</taxon>
    </lineage>
</organism>
<sequence>MGKVRYKEISESLSKLTKPEVNFGRSSIGLEKNVGEYYYIDVNDLIPFKNQARKHFPLEEIESLAQSIKQHGIRHPLTVIPYDGEKGKYEVVSGERRLRAAKVAGLDKVPCILLKDKNLAEEIAIIENIHRQDLHPVELGTAFNYLLKNKIFESQSQLANRLSISESKVSELLQYSQMSYNLKQFAVENNITNRDKLRKLAKMENKKLGVEELPEVLKSLNPTKNFSIIRLSFNNGNIISQLNGVKKLDHGQKMKLKEELNKIIEHLK</sequence>
<dbReference type="InterPro" id="IPR004437">
    <property type="entry name" value="ParB/RepB/Spo0J"/>
</dbReference>
<dbReference type="Gene3D" id="1.10.10.2830">
    <property type="match status" value="1"/>
</dbReference>
<evidence type="ECO:0000256" key="2">
    <source>
        <dbReference type="ARBA" id="ARBA00022372"/>
    </source>
</evidence>
<dbReference type="InterPro" id="IPR036086">
    <property type="entry name" value="ParB/Sulfiredoxin_sf"/>
</dbReference>
<evidence type="ECO:0000313" key="4">
    <source>
        <dbReference type="EMBL" id="KIE05706.1"/>
    </source>
</evidence>
<dbReference type="GO" id="GO:0005694">
    <property type="term" value="C:chromosome"/>
    <property type="evidence" value="ECO:0007669"/>
    <property type="project" value="TreeGrafter"/>
</dbReference>
<name>A0A0C1N062_9RICK</name>
<dbReference type="InterPro" id="IPR003115">
    <property type="entry name" value="ParB_N"/>
</dbReference>
<dbReference type="Gene3D" id="3.90.1530.30">
    <property type="match status" value="1"/>
</dbReference>
<dbReference type="STRING" id="86105.NF27_DJ00030"/>
<dbReference type="Pfam" id="PF02195">
    <property type="entry name" value="ParB_N"/>
    <property type="match status" value="1"/>
</dbReference>
<dbReference type="PANTHER" id="PTHR33375">
    <property type="entry name" value="CHROMOSOME-PARTITIONING PROTEIN PARB-RELATED"/>
    <property type="match status" value="1"/>
</dbReference>
<evidence type="ECO:0000313" key="5">
    <source>
        <dbReference type="Proteomes" id="UP000031258"/>
    </source>
</evidence>
<protein>
    <recommendedName>
        <fullName evidence="2">Probable chromosome-partitioning protein ParB</fullName>
    </recommendedName>
</protein>
<dbReference type="NCBIfam" id="TIGR00180">
    <property type="entry name" value="parB_part"/>
    <property type="match status" value="1"/>
</dbReference>
<dbReference type="RefSeq" id="WP_053332526.1">
    <property type="nucleotide sequence ID" value="NZ_JSWE01000086.1"/>
</dbReference>
<proteinExistence type="inferred from homology"/>
<dbReference type="Proteomes" id="UP000031258">
    <property type="component" value="Unassembled WGS sequence"/>
</dbReference>
<dbReference type="SMART" id="SM00470">
    <property type="entry name" value="ParB"/>
    <property type="match status" value="1"/>
</dbReference>
<feature type="domain" description="ParB-like N-terminal" evidence="3">
    <location>
        <begin position="38"/>
        <end position="129"/>
    </location>
</feature>
<dbReference type="SUPFAM" id="SSF110849">
    <property type="entry name" value="ParB/Sulfiredoxin"/>
    <property type="match status" value="1"/>
</dbReference>
<comment type="caution">
    <text evidence="4">The sequence shown here is derived from an EMBL/GenBank/DDBJ whole genome shotgun (WGS) entry which is preliminary data.</text>
</comment>
<comment type="similarity">
    <text evidence="1">Belongs to the ParB family.</text>
</comment>
<dbReference type="AlphaFoldDB" id="A0A0C1N062"/>
<accession>A0A0C1N062</accession>
<evidence type="ECO:0000256" key="1">
    <source>
        <dbReference type="ARBA" id="ARBA00006295"/>
    </source>
</evidence>
<evidence type="ECO:0000259" key="3">
    <source>
        <dbReference type="SMART" id="SM00470"/>
    </source>
</evidence>
<dbReference type="OrthoDB" id="9802051at2"/>
<reference evidence="4 5" key="1">
    <citation type="submission" date="2014-11" db="EMBL/GenBank/DDBJ databases">
        <title>A Rickettsiales Symbiont of Amoebae With Ancient Features.</title>
        <authorList>
            <person name="Schulz F."/>
            <person name="Martijn J."/>
            <person name="Wascher F."/>
            <person name="Kostanjsek R."/>
            <person name="Ettema T.J."/>
            <person name="Horn M."/>
        </authorList>
    </citation>
    <scope>NUCLEOTIDE SEQUENCE [LARGE SCALE GENOMIC DNA]</scope>
    <source>
        <strain evidence="4 5">UWC36</strain>
    </source>
</reference>